<evidence type="ECO:0000313" key="8">
    <source>
        <dbReference type="EMBL" id="EXX91449.1"/>
    </source>
</evidence>
<keyword evidence="6 7" id="KW-0472">Membrane</keyword>
<feature type="transmembrane region" description="Helical" evidence="7">
    <location>
        <begin position="386"/>
        <end position="405"/>
    </location>
</feature>
<dbReference type="Pfam" id="PF13440">
    <property type="entry name" value="Polysacc_synt_3"/>
    <property type="match status" value="1"/>
</dbReference>
<protein>
    <submittedName>
        <fullName evidence="8">Polysaccharide biosynthesis protein</fullName>
    </submittedName>
</protein>
<evidence type="ECO:0000256" key="1">
    <source>
        <dbReference type="ARBA" id="ARBA00004651"/>
    </source>
</evidence>
<evidence type="ECO:0000256" key="7">
    <source>
        <dbReference type="SAM" id="Phobius"/>
    </source>
</evidence>
<evidence type="ECO:0000256" key="6">
    <source>
        <dbReference type="ARBA" id="ARBA00023136"/>
    </source>
</evidence>
<dbReference type="InterPro" id="IPR050833">
    <property type="entry name" value="Poly_Biosynth_Transport"/>
</dbReference>
<feature type="transmembrane region" description="Helical" evidence="7">
    <location>
        <begin position="329"/>
        <end position="349"/>
    </location>
</feature>
<proteinExistence type="inferred from homology"/>
<feature type="transmembrane region" description="Helical" evidence="7">
    <location>
        <begin position="361"/>
        <end position="380"/>
    </location>
</feature>
<dbReference type="GO" id="GO:0005886">
    <property type="term" value="C:plasma membrane"/>
    <property type="evidence" value="ECO:0007669"/>
    <property type="project" value="UniProtKB-SubCell"/>
</dbReference>
<comment type="subcellular location">
    <subcellularLocation>
        <location evidence="1">Cell membrane</location>
        <topology evidence="1">Multi-pass membrane protein</topology>
    </subcellularLocation>
</comment>
<dbReference type="AlphaFoldDB" id="A0A9W5S2Z7"/>
<feature type="transmembrane region" description="Helical" evidence="7">
    <location>
        <begin position="446"/>
        <end position="465"/>
    </location>
</feature>
<gene>
    <name evidence="8" type="ORF">BG53_11525</name>
</gene>
<dbReference type="PANTHER" id="PTHR30250:SF10">
    <property type="entry name" value="LIPOPOLYSACCHARIDE BIOSYNTHESIS PROTEIN WZXC"/>
    <property type="match status" value="1"/>
</dbReference>
<keyword evidence="5 7" id="KW-1133">Transmembrane helix</keyword>
<dbReference type="PANTHER" id="PTHR30250">
    <property type="entry name" value="PST FAMILY PREDICTED COLANIC ACID TRANSPORTER"/>
    <property type="match status" value="1"/>
</dbReference>
<comment type="caution">
    <text evidence="8">The sequence shown here is derived from an EMBL/GenBank/DDBJ whole genome shotgun (WGS) entry which is preliminary data.</text>
</comment>
<sequence>MNKLKNILNDHSHPCWVFIQQFTIRGLLGVKFLILAGMLDPSGVGIISLVLLSLTLIEALTEMGIMQAIVQNKKVIEHYQIIWTLQFVRGFIISFVMILLNELIVNVLNEPAAKDVLLLAAFVPLIRNAASSKYYYEIRNKNFKTISIIYGSSSVFDLVGSILLVGFFKEPIYAIIPLLVSESVKALLTHILFGWTIKFDFRFKMIREVLAYGRWIWGNSISSLFVNQFDKIVVSTFLGAQTLGLYQMGQKMTQLAVADISYAAGQYLFPQFSELFRQPGERSNLKIYYINIVLLMTGFSFLLTSFVFMYSDIIINALFGPSWSGITNLIQLMMIGSSLSAITYISVIYNRAIGKPKKVTVVSYVQLVLSVLLSLVFIKFFNVEGLIISGIITNLMSNILLNASFGEKLKCLKKSLTENLSTIIVNTGILLLFYLIYLILPFNLGFLLNLGVFCVGSVFLGRIFLKRRPVVSVGPGG</sequence>
<keyword evidence="4 7" id="KW-0812">Transmembrane</keyword>
<feature type="transmembrane region" description="Helical" evidence="7">
    <location>
        <begin position="287"/>
        <end position="309"/>
    </location>
</feature>
<name>A0A9W5S2Z7_9BACL</name>
<dbReference type="EMBL" id="JFHU01000031">
    <property type="protein sequence ID" value="EXX91449.1"/>
    <property type="molecule type" value="Genomic_DNA"/>
</dbReference>
<evidence type="ECO:0000256" key="4">
    <source>
        <dbReference type="ARBA" id="ARBA00022692"/>
    </source>
</evidence>
<evidence type="ECO:0000313" key="9">
    <source>
        <dbReference type="Proteomes" id="UP000053750"/>
    </source>
</evidence>
<comment type="similarity">
    <text evidence="2">Belongs to the polysaccharide synthase family.</text>
</comment>
<accession>A0A9W5S2Z7</accession>
<feature type="transmembrane region" description="Helical" evidence="7">
    <location>
        <begin position="32"/>
        <end position="60"/>
    </location>
</feature>
<dbReference type="Proteomes" id="UP000053750">
    <property type="component" value="Unassembled WGS sequence"/>
</dbReference>
<keyword evidence="3" id="KW-1003">Cell membrane</keyword>
<feature type="transmembrane region" description="Helical" evidence="7">
    <location>
        <begin position="81"/>
        <end position="104"/>
    </location>
</feature>
<organism evidence="8 9">
    <name type="scientific">Paenibacillus darwinianus</name>
    <dbReference type="NCBI Taxonomy" id="1380763"/>
    <lineage>
        <taxon>Bacteria</taxon>
        <taxon>Bacillati</taxon>
        <taxon>Bacillota</taxon>
        <taxon>Bacilli</taxon>
        <taxon>Bacillales</taxon>
        <taxon>Paenibacillaceae</taxon>
        <taxon>Paenibacillus</taxon>
    </lineage>
</organism>
<feature type="transmembrane region" description="Helical" evidence="7">
    <location>
        <begin position="148"/>
        <end position="168"/>
    </location>
</feature>
<dbReference type="RefSeq" id="WP_051587821.1">
    <property type="nucleotide sequence ID" value="NZ_KK082268.1"/>
</dbReference>
<feature type="transmembrane region" description="Helical" evidence="7">
    <location>
        <begin position="174"/>
        <end position="197"/>
    </location>
</feature>
<dbReference type="OrthoDB" id="5240734at2"/>
<feature type="transmembrane region" description="Helical" evidence="7">
    <location>
        <begin position="417"/>
        <end position="440"/>
    </location>
</feature>
<evidence type="ECO:0000256" key="2">
    <source>
        <dbReference type="ARBA" id="ARBA00007430"/>
    </source>
</evidence>
<evidence type="ECO:0000256" key="3">
    <source>
        <dbReference type="ARBA" id="ARBA00022475"/>
    </source>
</evidence>
<reference evidence="8 9" key="1">
    <citation type="submission" date="2014-02" db="EMBL/GenBank/DDBJ databases">
        <title>Genome sequence of Paenibacillus darwinianus reveals adaptive mechanisms for survival in Antarctic soils.</title>
        <authorList>
            <person name="Dsouza M."/>
            <person name="Taylor M.W."/>
            <person name="Turner S.J."/>
            <person name="Aislabie J."/>
        </authorList>
    </citation>
    <scope>NUCLEOTIDE SEQUENCE [LARGE SCALE GENOMIC DNA]</scope>
    <source>
        <strain evidence="8 9">CE1</strain>
    </source>
</reference>
<keyword evidence="9" id="KW-1185">Reference proteome</keyword>
<evidence type="ECO:0000256" key="5">
    <source>
        <dbReference type="ARBA" id="ARBA00022989"/>
    </source>
</evidence>